<reference evidence="1 2" key="1">
    <citation type="submission" date="2015-09" db="EMBL/GenBank/DDBJ databases">
        <authorList>
            <consortium name="Pathogen Informatics"/>
        </authorList>
    </citation>
    <scope>NUCLEOTIDE SEQUENCE [LARGE SCALE GENOMIC DNA]</scope>
    <source>
        <strain evidence="1 2">2789STDY5834856</strain>
    </source>
</reference>
<dbReference type="Proteomes" id="UP000095594">
    <property type="component" value="Unassembled WGS sequence"/>
</dbReference>
<keyword evidence="1" id="KW-0449">Lipoprotein</keyword>
<accession>A0A174FCC3</accession>
<dbReference type="PROSITE" id="PS51257">
    <property type="entry name" value="PROKAR_LIPOPROTEIN"/>
    <property type="match status" value="1"/>
</dbReference>
<dbReference type="AlphaFoldDB" id="A0A174FCC3"/>
<dbReference type="EMBL" id="CYZX01000010">
    <property type="protein sequence ID" value="CUO47922.1"/>
    <property type="molecule type" value="Genomic_DNA"/>
</dbReference>
<dbReference type="RefSeq" id="WP_055265485.1">
    <property type="nucleotide sequence ID" value="NZ_CABIXQ010000010.1"/>
</dbReference>
<evidence type="ECO:0000313" key="2">
    <source>
        <dbReference type="Proteomes" id="UP000095594"/>
    </source>
</evidence>
<sequence>MIKRTVAIGLSTVLVLGMIGCSNNKENANNDVTNIKVEAREALPGEWSQDLTREEVAELNKEILSRVEETATFYGLDYEITEEVKEDTNGLSINDNHINIDIEDPEPNRIESMYYGFKQYGTDLASGELVMKISSILDKKAIEEEGTFDFGATSFSTFSEAFTGVTGRDYSELNQQIYDMITGNNNVTTIENNLDGVRETISITDDFLLYTLQTKEYQFK</sequence>
<evidence type="ECO:0000313" key="1">
    <source>
        <dbReference type="EMBL" id="CUO47922.1"/>
    </source>
</evidence>
<protein>
    <submittedName>
        <fullName evidence="1">Lipoprotein</fullName>
    </submittedName>
</protein>
<dbReference type="OrthoDB" id="1929962at2"/>
<name>A0A174FCC3_9CLOT</name>
<proteinExistence type="predicted"/>
<organism evidence="1 2">
    <name type="scientific">Clostridium disporicum</name>
    <dbReference type="NCBI Taxonomy" id="84024"/>
    <lineage>
        <taxon>Bacteria</taxon>
        <taxon>Bacillati</taxon>
        <taxon>Bacillota</taxon>
        <taxon>Clostridia</taxon>
        <taxon>Eubacteriales</taxon>
        <taxon>Clostridiaceae</taxon>
        <taxon>Clostridium</taxon>
    </lineage>
</organism>
<gene>
    <name evidence="1" type="ORF">ERS852471_01631</name>
</gene>